<dbReference type="GO" id="GO:0016491">
    <property type="term" value="F:oxidoreductase activity"/>
    <property type="evidence" value="ECO:0007669"/>
    <property type="project" value="UniProtKB-KW"/>
</dbReference>
<dbReference type="Pfam" id="PF02738">
    <property type="entry name" value="MoCoBD_1"/>
    <property type="match status" value="1"/>
</dbReference>
<name>A0A382L3J3_9ZZZZ</name>
<evidence type="ECO:0000259" key="3">
    <source>
        <dbReference type="SMART" id="SM01008"/>
    </source>
</evidence>
<keyword evidence="1" id="KW-0500">Molybdenum</keyword>
<dbReference type="Gene3D" id="3.90.1170.50">
    <property type="entry name" value="Aldehyde oxidase/xanthine dehydrogenase, a/b hammerhead"/>
    <property type="match status" value="1"/>
</dbReference>
<evidence type="ECO:0000313" key="4">
    <source>
        <dbReference type="EMBL" id="SVC30355.1"/>
    </source>
</evidence>
<feature type="domain" description="Aldehyde oxidase/xanthine dehydrogenase a/b hammerhead" evidence="3">
    <location>
        <begin position="21"/>
        <end position="141"/>
    </location>
</feature>
<dbReference type="SMART" id="SM01008">
    <property type="entry name" value="Ald_Xan_dh_C"/>
    <property type="match status" value="1"/>
</dbReference>
<dbReference type="SUPFAM" id="SSF56003">
    <property type="entry name" value="Molybdenum cofactor-binding domain"/>
    <property type="match status" value="1"/>
</dbReference>
<accession>A0A382L3J3</accession>
<dbReference type="InterPro" id="IPR008274">
    <property type="entry name" value="AldOxase/xan_DH_MoCoBD1"/>
</dbReference>
<proteinExistence type="predicted"/>
<dbReference type="SUPFAM" id="SSF54665">
    <property type="entry name" value="CO dehydrogenase molybdoprotein N-domain-like"/>
    <property type="match status" value="1"/>
</dbReference>
<dbReference type="InterPro" id="IPR036856">
    <property type="entry name" value="Ald_Oxase/Xan_DH_a/b_sf"/>
</dbReference>
<dbReference type="PANTHER" id="PTHR11908">
    <property type="entry name" value="XANTHINE DEHYDROGENASE"/>
    <property type="match status" value="1"/>
</dbReference>
<dbReference type="GO" id="GO:0005506">
    <property type="term" value="F:iron ion binding"/>
    <property type="evidence" value="ECO:0007669"/>
    <property type="project" value="InterPro"/>
</dbReference>
<feature type="non-terminal residue" evidence="4">
    <location>
        <position position="337"/>
    </location>
</feature>
<reference evidence="4" key="1">
    <citation type="submission" date="2018-05" db="EMBL/GenBank/DDBJ databases">
        <authorList>
            <person name="Lanie J.A."/>
            <person name="Ng W.-L."/>
            <person name="Kazmierczak K.M."/>
            <person name="Andrzejewski T.M."/>
            <person name="Davidsen T.M."/>
            <person name="Wayne K.J."/>
            <person name="Tettelin H."/>
            <person name="Glass J.I."/>
            <person name="Rusch D."/>
            <person name="Podicherti R."/>
            <person name="Tsui H.-C.T."/>
            <person name="Winkler M.E."/>
        </authorList>
    </citation>
    <scope>NUCLEOTIDE SEQUENCE</scope>
</reference>
<sequence>MNGILKKGDSVRRFEDERLLRGQGQFVDNRDLQGQVFLHFLRSIYGHARIRGIQTEEARVMPGVIGIFTGEDLIRDGVQPVPVTMPFIREDGSAAASAPYYPLATDAARFMGQAVAMVVAETPQQALEAAECIEVDYEELPVLTSMKEAAEPGAPKLWKEISDNIAAAKSLGDEQAVDECFKKAKHVSRLELVNPRLVGNPIEPRTSICEYEPNTGRRTLYAGHQAPWRLKTGLAHMFQEDQEQFRIVVHDIGGGFGTKTPLYPEDAALVYASGKLRCNIRWRSTRSDEFQTTLHARNQETVAEMAFDADGKILALRAETLANVGGYLINPGMFIPL</sequence>
<dbReference type="InterPro" id="IPR016208">
    <property type="entry name" value="Ald_Oxase/xanthine_DH-like"/>
</dbReference>
<keyword evidence="2" id="KW-0560">Oxidoreductase</keyword>
<dbReference type="AlphaFoldDB" id="A0A382L3J3"/>
<evidence type="ECO:0000256" key="2">
    <source>
        <dbReference type="ARBA" id="ARBA00023002"/>
    </source>
</evidence>
<dbReference type="InterPro" id="IPR000674">
    <property type="entry name" value="Ald_Oxase/Xan_DH_a/b"/>
</dbReference>
<dbReference type="PANTHER" id="PTHR11908:SF132">
    <property type="entry name" value="ALDEHYDE OXIDASE 1-RELATED"/>
    <property type="match status" value="1"/>
</dbReference>
<dbReference type="Gene3D" id="3.30.365.10">
    <property type="entry name" value="Aldehyde oxidase/xanthine dehydrogenase, molybdopterin binding domain"/>
    <property type="match status" value="2"/>
</dbReference>
<protein>
    <recommendedName>
        <fullName evidence="3">Aldehyde oxidase/xanthine dehydrogenase a/b hammerhead domain-containing protein</fullName>
    </recommendedName>
</protein>
<dbReference type="Pfam" id="PF01315">
    <property type="entry name" value="Ald_Xan_dh_C"/>
    <property type="match status" value="1"/>
</dbReference>
<dbReference type="EMBL" id="UINC01084063">
    <property type="protein sequence ID" value="SVC30355.1"/>
    <property type="molecule type" value="Genomic_DNA"/>
</dbReference>
<dbReference type="InterPro" id="IPR037165">
    <property type="entry name" value="AldOxase/xan_DH_Mopterin-bd_sf"/>
</dbReference>
<organism evidence="4">
    <name type="scientific">marine metagenome</name>
    <dbReference type="NCBI Taxonomy" id="408172"/>
    <lineage>
        <taxon>unclassified sequences</taxon>
        <taxon>metagenomes</taxon>
        <taxon>ecological metagenomes</taxon>
    </lineage>
</organism>
<evidence type="ECO:0000256" key="1">
    <source>
        <dbReference type="ARBA" id="ARBA00022505"/>
    </source>
</evidence>
<gene>
    <name evidence="4" type="ORF">METZ01_LOCUS283209</name>
</gene>